<dbReference type="Gene3D" id="1.20.1070.10">
    <property type="entry name" value="Rhodopsin 7-helix transmembrane proteins"/>
    <property type="match status" value="1"/>
</dbReference>
<evidence type="ECO:0000256" key="4">
    <source>
        <dbReference type="ARBA" id="ARBA00022606"/>
    </source>
</evidence>
<dbReference type="GO" id="GO:0016020">
    <property type="term" value="C:membrane"/>
    <property type="evidence" value="ECO:0007669"/>
    <property type="project" value="UniProtKB-SubCell"/>
</dbReference>
<feature type="transmembrane region" description="Helical" evidence="13">
    <location>
        <begin position="244"/>
        <end position="270"/>
    </location>
</feature>
<evidence type="ECO:0000256" key="5">
    <source>
        <dbReference type="ARBA" id="ARBA00022692"/>
    </source>
</evidence>
<dbReference type="SUPFAM" id="SSF81321">
    <property type="entry name" value="Family A G protein-coupled receptor-like"/>
    <property type="match status" value="1"/>
</dbReference>
<evidence type="ECO:0000313" key="15">
    <source>
        <dbReference type="Proteomes" id="UP000694395"/>
    </source>
</evidence>
<evidence type="ECO:0000313" key="14">
    <source>
        <dbReference type="Ensembl" id="ENSOMYP00000025869.2"/>
    </source>
</evidence>
<reference evidence="14" key="1">
    <citation type="submission" date="2020-07" db="EMBL/GenBank/DDBJ databases">
        <title>A long reads based de novo assembly of the rainbow trout Arlee double haploid line genome.</title>
        <authorList>
            <person name="Gao G."/>
            <person name="Palti Y."/>
        </authorList>
    </citation>
    <scope>NUCLEOTIDE SEQUENCE [LARGE SCALE GENOMIC DNA]</scope>
</reference>
<dbReference type="GO" id="GO:0004930">
    <property type="term" value="F:G protein-coupled receptor activity"/>
    <property type="evidence" value="ECO:0007669"/>
    <property type="project" value="UniProtKB-KW"/>
</dbReference>
<accession>A0A8C7PQH9</accession>
<reference evidence="14" key="2">
    <citation type="submission" date="2025-08" db="UniProtKB">
        <authorList>
            <consortium name="Ensembl"/>
        </authorList>
    </citation>
    <scope>IDENTIFICATION</scope>
</reference>
<feature type="transmembrane region" description="Helical" evidence="13">
    <location>
        <begin position="105"/>
        <end position="127"/>
    </location>
</feature>
<name>A0A8C7PQH9_ONCMY</name>
<keyword evidence="15" id="KW-1185">Reference proteome</keyword>
<keyword evidence="7" id="KW-0297">G-protein coupled receptor</keyword>
<evidence type="ECO:0000256" key="12">
    <source>
        <dbReference type="RuleBase" id="RU004423"/>
    </source>
</evidence>
<evidence type="ECO:0000256" key="9">
    <source>
        <dbReference type="ARBA" id="ARBA00023170"/>
    </source>
</evidence>
<organism evidence="14 15">
    <name type="scientific">Oncorhynchus mykiss</name>
    <name type="common">Rainbow trout</name>
    <name type="synonym">Salmo gairdneri</name>
    <dbReference type="NCBI Taxonomy" id="8022"/>
    <lineage>
        <taxon>Eukaryota</taxon>
        <taxon>Metazoa</taxon>
        <taxon>Chordata</taxon>
        <taxon>Craniata</taxon>
        <taxon>Vertebrata</taxon>
        <taxon>Euteleostomi</taxon>
        <taxon>Actinopterygii</taxon>
        <taxon>Neopterygii</taxon>
        <taxon>Teleostei</taxon>
        <taxon>Protacanthopterygii</taxon>
        <taxon>Salmoniformes</taxon>
        <taxon>Salmonidae</taxon>
        <taxon>Salmoninae</taxon>
        <taxon>Oncorhynchus</taxon>
    </lineage>
</organism>
<keyword evidence="5 13" id="KW-0812">Transmembrane</keyword>
<dbReference type="Ensembl" id="ENSOMYT00000028308.2">
    <property type="protein sequence ID" value="ENSOMYP00000025869.2"/>
    <property type="gene ID" value="ENSOMYG00000012237.2"/>
</dbReference>
<evidence type="ECO:0000256" key="3">
    <source>
        <dbReference type="ARBA" id="ARBA00022480"/>
    </source>
</evidence>
<keyword evidence="3" id="KW-0919">Taste</keyword>
<evidence type="ECO:0000256" key="6">
    <source>
        <dbReference type="ARBA" id="ARBA00022989"/>
    </source>
</evidence>
<dbReference type="GeneTree" id="ENSGT01150000286961"/>
<evidence type="ECO:0000256" key="11">
    <source>
        <dbReference type="ARBA" id="ARBA00044110"/>
    </source>
</evidence>
<evidence type="ECO:0000256" key="8">
    <source>
        <dbReference type="ARBA" id="ARBA00023136"/>
    </source>
</evidence>
<dbReference type="GO" id="GO:0033038">
    <property type="term" value="F:bitter taste receptor activity"/>
    <property type="evidence" value="ECO:0007669"/>
    <property type="project" value="InterPro"/>
</dbReference>
<dbReference type="PANTHER" id="PTHR11394">
    <property type="entry name" value="TASTE RECEPTOR TYPE 2"/>
    <property type="match status" value="1"/>
</dbReference>
<dbReference type="PANTHER" id="PTHR11394:SF47">
    <property type="entry name" value="TASTE RECEPTOR TYPE 2 MEMBER 40"/>
    <property type="match status" value="1"/>
</dbReference>
<keyword evidence="4" id="KW-0716">Sensory transduction</keyword>
<keyword evidence="6 13" id="KW-1133">Transmembrane helix</keyword>
<feature type="transmembrane region" description="Helical" evidence="13">
    <location>
        <begin position="291"/>
        <end position="318"/>
    </location>
</feature>
<keyword evidence="9" id="KW-0675">Receptor</keyword>
<evidence type="ECO:0000256" key="7">
    <source>
        <dbReference type="ARBA" id="ARBA00023040"/>
    </source>
</evidence>
<dbReference type="AlphaFoldDB" id="A0A8C7PQH9"/>
<keyword evidence="10" id="KW-0807">Transducer</keyword>
<reference evidence="14" key="3">
    <citation type="submission" date="2025-09" db="UniProtKB">
        <authorList>
            <consortium name="Ensembl"/>
        </authorList>
    </citation>
    <scope>IDENTIFICATION</scope>
</reference>
<feature type="transmembrane region" description="Helical" evidence="13">
    <location>
        <begin position="70"/>
        <end position="93"/>
    </location>
</feature>
<keyword evidence="8 13" id="KW-0472">Membrane</keyword>
<protein>
    <recommendedName>
        <fullName evidence="11">Taste receptor type 2 member 40</fullName>
    </recommendedName>
</protein>
<feature type="transmembrane region" description="Helical" evidence="13">
    <location>
        <begin position="147"/>
        <end position="170"/>
    </location>
</feature>
<evidence type="ECO:0000256" key="1">
    <source>
        <dbReference type="ARBA" id="ARBA00004141"/>
    </source>
</evidence>
<feature type="transmembrane region" description="Helical" evidence="13">
    <location>
        <begin position="330"/>
        <end position="348"/>
    </location>
</feature>
<feature type="transmembrane region" description="Helical" evidence="13">
    <location>
        <begin position="190"/>
        <end position="210"/>
    </location>
</feature>
<evidence type="ECO:0000256" key="10">
    <source>
        <dbReference type="ARBA" id="ARBA00023224"/>
    </source>
</evidence>
<evidence type="ECO:0000256" key="13">
    <source>
        <dbReference type="SAM" id="Phobius"/>
    </source>
</evidence>
<sequence>MAMPYHQSTLSLIYIISESHYSQKQICIGILIFSIKWYVNNSLLHNKEEFCQNCSHLVITMGSGQHEVQLYGIAVLVIIGVLWNTFNLITTMFQQWKAGGVQTVGLIISTISLGNVFLHLSTFGIVVTMWHGVLCWDDLPMFFCVMLYVWLSSSYLSFWSIAWLSVLYCVKVVNFTSELFAKIKTNISPIINVALAVTFLNSCVMFSPFFSLNYRNESYVTPVTKNTTCVIKTPLFPTWINMNLYVLVFICYLAPLPVMVMVPSSIRLVVHLCKHTLEMRKNKTDVQSADSYLLVCKLTVALVGVYITTLTIISLFYLSKLYGSDISINSLLLGYSFYCIASGVLLTISNKNLREKLWALFCGTKASNASSKSLSGETGAA</sequence>
<comment type="similarity">
    <text evidence="2 12">Belongs to the G-protein coupled receptor T2R family.</text>
</comment>
<dbReference type="Proteomes" id="UP000694395">
    <property type="component" value="Chromosome 6"/>
</dbReference>
<comment type="subcellular location">
    <subcellularLocation>
        <location evidence="1">Membrane</location>
        <topology evidence="1">Multi-pass membrane protein</topology>
    </subcellularLocation>
</comment>
<dbReference type="InterPro" id="IPR007960">
    <property type="entry name" value="TAS2R"/>
</dbReference>
<proteinExistence type="inferred from homology"/>
<dbReference type="Pfam" id="PF05296">
    <property type="entry name" value="TAS2R"/>
    <property type="match status" value="1"/>
</dbReference>
<evidence type="ECO:0000256" key="2">
    <source>
        <dbReference type="ARBA" id="ARBA00007376"/>
    </source>
</evidence>